<evidence type="ECO:0000256" key="2">
    <source>
        <dbReference type="ARBA" id="ARBA00022448"/>
    </source>
</evidence>
<dbReference type="SMART" id="SM00185">
    <property type="entry name" value="ARM"/>
    <property type="match status" value="4"/>
</dbReference>
<sequence>IADNPNFAFSFSFSLSHSKGKDLAVMRKQRIQVVVELCKAILNFSPEIDEKNVVFKLSLEEITEVIKLDNPYFQLKAAQTVSKLLPRPQNPPTNSVIESGIIPKLMDFLYHHDTPALQLQTAWVLTNIALGMSDQIRAVVEVNSILGLVVLLSSPHLYICEQAVWALGNIADDDSMYRDTLIIFNVIPLLLTLVAPTTPIGFLRNFRWTLSKLYGSNDHIQVVMQAGILPRLIQLMTDSEMPFCSLALHAMGNITTGTDEQIQMAIDASMLSVLPHLIHHPKLTIQKKAAYTSSNIAVGSGRQLQQIITCRSLPPLVEPFPADPEKSRLLQFFLTCVLLLNFFGILTTLLLAWLQFKTVSRVLIFRDGNWLMHHHTCPLLLWVDLISKSLKQREARWEVRKQNVSTRIYTHFGFSVNGTSEDTKYPHISCKYKTECCST</sequence>
<keyword evidence="6" id="KW-1185">Reference proteome</keyword>
<evidence type="ECO:0000256" key="1">
    <source>
        <dbReference type="ARBA" id="ARBA00010394"/>
    </source>
</evidence>
<evidence type="ECO:0008006" key="7">
    <source>
        <dbReference type="Google" id="ProtNLM"/>
    </source>
</evidence>
<keyword evidence="2" id="KW-0813">Transport</keyword>
<feature type="transmembrane region" description="Helical" evidence="4">
    <location>
        <begin position="332"/>
        <end position="354"/>
    </location>
</feature>
<keyword evidence="4" id="KW-0472">Membrane</keyword>
<dbReference type="InParanoid" id="A0A803SPG9"/>
<keyword evidence="4" id="KW-1133">Transmembrane helix</keyword>
<proteinExistence type="inferred from homology"/>
<keyword evidence="4" id="KW-0812">Transmembrane</keyword>
<dbReference type="GeneTree" id="ENSGT01050000244891"/>
<comment type="similarity">
    <text evidence="1">Belongs to the importin alpha family.</text>
</comment>
<dbReference type="InterPro" id="IPR000225">
    <property type="entry name" value="Armadillo"/>
</dbReference>
<dbReference type="SUPFAM" id="SSF48371">
    <property type="entry name" value="ARM repeat"/>
    <property type="match status" value="1"/>
</dbReference>
<evidence type="ECO:0000256" key="4">
    <source>
        <dbReference type="SAM" id="Phobius"/>
    </source>
</evidence>
<dbReference type="GO" id="GO:0006607">
    <property type="term" value="P:NLS-bearing protein import into nucleus"/>
    <property type="evidence" value="ECO:0000318"/>
    <property type="project" value="GO_Central"/>
</dbReference>
<dbReference type="Gene3D" id="1.25.10.10">
    <property type="entry name" value="Leucine-rich Repeat Variant"/>
    <property type="match status" value="2"/>
</dbReference>
<name>A0A803SPG9_ANOCA</name>
<dbReference type="InterPro" id="IPR016024">
    <property type="entry name" value="ARM-type_fold"/>
</dbReference>
<accession>A0A803SPG9</accession>
<feature type="transmembrane region" description="Helical" evidence="4">
    <location>
        <begin position="181"/>
        <end position="203"/>
    </location>
</feature>
<dbReference type="Ensembl" id="ENSACAT00000053040.1">
    <property type="protein sequence ID" value="ENSACAP00000024859.1"/>
    <property type="gene ID" value="ENSACAG00000026491.2"/>
</dbReference>
<evidence type="ECO:0000256" key="3">
    <source>
        <dbReference type="ARBA" id="ARBA00022927"/>
    </source>
</evidence>
<dbReference type="InterPro" id="IPR011989">
    <property type="entry name" value="ARM-like"/>
</dbReference>
<dbReference type="GO" id="GO:0005634">
    <property type="term" value="C:nucleus"/>
    <property type="evidence" value="ECO:0000318"/>
    <property type="project" value="GO_Central"/>
</dbReference>
<dbReference type="Pfam" id="PF00514">
    <property type="entry name" value="Arm"/>
    <property type="match status" value="3"/>
</dbReference>
<dbReference type="PANTHER" id="PTHR23316">
    <property type="entry name" value="IMPORTIN ALPHA"/>
    <property type="match status" value="1"/>
</dbReference>
<dbReference type="Proteomes" id="UP000001646">
    <property type="component" value="Chromosome 3"/>
</dbReference>
<dbReference type="AlphaFoldDB" id="A0A803SPG9"/>
<protein>
    <recommendedName>
        <fullName evidence="7">Importin subunit alpha</fullName>
    </recommendedName>
</protein>
<keyword evidence="3" id="KW-0653">Protein transport</keyword>
<reference evidence="5" key="3">
    <citation type="submission" date="2025-09" db="UniProtKB">
        <authorList>
            <consortium name="Ensembl"/>
        </authorList>
    </citation>
    <scope>IDENTIFICATION</scope>
</reference>
<evidence type="ECO:0000313" key="5">
    <source>
        <dbReference type="Ensembl" id="ENSACAP00000024859.1"/>
    </source>
</evidence>
<dbReference type="GO" id="GO:0008139">
    <property type="term" value="F:nuclear localization sequence binding"/>
    <property type="evidence" value="ECO:0000318"/>
    <property type="project" value="GO_Central"/>
</dbReference>
<dbReference type="GO" id="GO:0061608">
    <property type="term" value="F:nuclear import signal receptor activity"/>
    <property type="evidence" value="ECO:0000318"/>
    <property type="project" value="GO_Central"/>
</dbReference>
<reference evidence="5" key="2">
    <citation type="submission" date="2025-08" db="UniProtKB">
        <authorList>
            <consortium name="Ensembl"/>
        </authorList>
    </citation>
    <scope>IDENTIFICATION</scope>
</reference>
<evidence type="ECO:0000313" key="6">
    <source>
        <dbReference type="Proteomes" id="UP000001646"/>
    </source>
</evidence>
<organism evidence="5 6">
    <name type="scientific">Anolis carolinensis</name>
    <name type="common">Green anole</name>
    <name type="synonym">American chameleon</name>
    <dbReference type="NCBI Taxonomy" id="28377"/>
    <lineage>
        <taxon>Eukaryota</taxon>
        <taxon>Metazoa</taxon>
        <taxon>Chordata</taxon>
        <taxon>Craniata</taxon>
        <taxon>Vertebrata</taxon>
        <taxon>Euteleostomi</taxon>
        <taxon>Lepidosauria</taxon>
        <taxon>Squamata</taxon>
        <taxon>Bifurcata</taxon>
        <taxon>Unidentata</taxon>
        <taxon>Episquamata</taxon>
        <taxon>Toxicofera</taxon>
        <taxon>Iguania</taxon>
        <taxon>Dactyloidae</taxon>
        <taxon>Anolis</taxon>
    </lineage>
</organism>
<reference evidence="5 6" key="1">
    <citation type="submission" date="2009-12" db="EMBL/GenBank/DDBJ databases">
        <title>The Genome Sequence of Anolis carolinensis (Green Anole Lizard).</title>
        <authorList>
            <consortium name="The Genome Sequencing Platform"/>
            <person name="Di Palma F."/>
            <person name="Alfoldi J."/>
            <person name="Heiman D."/>
            <person name="Young S."/>
            <person name="Grabherr M."/>
            <person name="Johnson J."/>
            <person name="Lander E.S."/>
            <person name="Lindblad-Toh K."/>
        </authorList>
    </citation>
    <scope>NUCLEOTIDE SEQUENCE [LARGE SCALE GENOMIC DNA]</scope>
    <source>
        <strain evidence="5 6">JBL SC #1</strain>
    </source>
</reference>